<evidence type="ECO:0000256" key="3">
    <source>
        <dbReference type="ARBA" id="ARBA00039140"/>
    </source>
</evidence>
<dbReference type="GO" id="GO:0008984">
    <property type="term" value="F:protein-glutamate methylesterase activity"/>
    <property type="evidence" value="ECO:0007669"/>
    <property type="project" value="UniProtKB-EC"/>
</dbReference>
<dbReference type="GO" id="GO:0006935">
    <property type="term" value="P:chemotaxis"/>
    <property type="evidence" value="ECO:0007669"/>
    <property type="project" value="UniProtKB-UniRule"/>
</dbReference>
<keyword evidence="1" id="KW-0963">Cytoplasm</keyword>
<dbReference type="Pfam" id="PF01339">
    <property type="entry name" value="CheB_methylest"/>
    <property type="match status" value="1"/>
</dbReference>
<dbReference type="SUPFAM" id="SSF52738">
    <property type="entry name" value="Methylesterase CheB, C-terminal domain"/>
    <property type="match status" value="1"/>
</dbReference>
<dbReference type="EC" id="3.1.1.61" evidence="3"/>
<dbReference type="Gene3D" id="3.40.50.180">
    <property type="entry name" value="Methylesterase CheB, C-terminal domain"/>
    <property type="match status" value="1"/>
</dbReference>
<reference evidence="7 8" key="1">
    <citation type="submission" date="2019-09" db="EMBL/GenBank/DDBJ databases">
        <title>Genome sequence of Roseospira marina, one of the more divergent members of the non-sulfur purple photosynthetic bacterial family, the Rhodospirillaceae.</title>
        <authorList>
            <person name="Meyer T."/>
            <person name="Kyndt J."/>
        </authorList>
    </citation>
    <scope>NUCLEOTIDE SEQUENCE [LARGE SCALE GENOMIC DNA]</scope>
    <source>
        <strain evidence="7 8">DSM 15113</strain>
    </source>
</reference>
<dbReference type="PROSITE" id="PS50122">
    <property type="entry name" value="CHEB"/>
    <property type="match status" value="1"/>
</dbReference>
<evidence type="ECO:0000256" key="4">
    <source>
        <dbReference type="ARBA" id="ARBA00048267"/>
    </source>
</evidence>
<dbReference type="GO" id="GO:0005737">
    <property type="term" value="C:cytoplasm"/>
    <property type="evidence" value="ECO:0007669"/>
    <property type="project" value="InterPro"/>
</dbReference>
<comment type="catalytic activity">
    <reaction evidence="4">
        <text>[protein]-L-glutamate 5-O-methyl ester + H2O = L-glutamyl-[protein] + methanol + H(+)</text>
        <dbReference type="Rhea" id="RHEA:23236"/>
        <dbReference type="Rhea" id="RHEA-COMP:10208"/>
        <dbReference type="Rhea" id="RHEA-COMP:10311"/>
        <dbReference type="ChEBI" id="CHEBI:15377"/>
        <dbReference type="ChEBI" id="CHEBI:15378"/>
        <dbReference type="ChEBI" id="CHEBI:17790"/>
        <dbReference type="ChEBI" id="CHEBI:29973"/>
        <dbReference type="ChEBI" id="CHEBI:82795"/>
        <dbReference type="EC" id="3.1.1.61"/>
    </reaction>
</comment>
<dbReference type="Proteomes" id="UP000324065">
    <property type="component" value="Unassembled WGS sequence"/>
</dbReference>
<dbReference type="CDD" id="cd16432">
    <property type="entry name" value="CheB_Rec"/>
    <property type="match status" value="1"/>
</dbReference>
<sequence>MPSPLTSTRPAPGQKCGLVAWSASGAADTAAARVVPLNAARPAPASGAASRLAAREAGPGLVLIGISTGGPRILQEIIPVLPVNFPLPVVIAQHMPAHVTGSFAARLDANSAVAVVEVLSPQVLRPGCVYVGAGGRDVVIERRSGQLVAAPRTEDASPWHPSVDRLVSSAMEVLAPTRLIGVQMTGMGRDGVAAMTALKQRGGYTIAQSEASCSVASMPRELVRAGGASVVLDGLDIAAHLTARVAPRVAQSGMRQVA</sequence>
<comment type="caution">
    <text evidence="7">The sequence shown here is derived from an EMBL/GenBank/DDBJ whole genome shotgun (WGS) entry which is preliminary data.</text>
</comment>
<protein>
    <recommendedName>
        <fullName evidence="3">protein-glutamate methylesterase</fullName>
        <ecNumber evidence="3">3.1.1.61</ecNumber>
    </recommendedName>
</protein>
<dbReference type="PANTHER" id="PTHR42872:SF6">
    <property type="entry name" value="PROTEIN-GLUTAMATE METHYLESTERASE_PROTEIN-GLUTAMINE GLUTAMINASE"/>
    <property type="match status" value="1"/>
</dbReference>
<dbReference type="EMBL" id="VWPJ01000001">
    <property type="protein sequence ID" value="KAA5607379.1"/>
    <property type="molecule type" value="Genomic_DNA"/>
</dbReference>
<dbReference type="InterPro" id="IPR000673">
    <property type="entry name" value="Sig_transdc_resp-reg_Me-estase"/>
</dbReference>
<proteinExistence type="predicted"/>
<dbReference type="OrthoDB" id="9793421at2"/>
<dbReference type="AlphaFoldDB" id="A0A5M6IHU3"/>
<gene>
    <name evidence="7" type="ORF">F1188_01025</name>
</gene>
<evidence type="ECO:0000256" key="1">
    <source>
        <dbReference type="ARBA" id="ARBA00022490"/>
    </source>
</evidence>
<feature type="active site" evidence="5">
    <location>
        <position position="67"/>
    </location>
</feature>
<evidence type="ECO:0000256" key="5">
    <source>
        <dbReference type="PROSITE-ProRule" id="PRU00050"/>
    </source>
</evidence>
<evidence type="ECO:0000313" key="8">
    <source>
        <dbReference type="Proteomes" id="UP000324065"/>
    </source>
</evidence>
<evidence type="ECO:0000256" key="2">
    <source>
        <dbReference type="ARBA" id="ARBA00022801"/>
    </source>
</evidence>
<dbReference type="GO" id="GO:0000156">
    <property type="term" value="F:phosphorelay response regulator activity"/>
    <property type="evidence" value="ECO:0007669"/>
    <property type="project" value="InterPro"/>
</dbReference>
<evidence type="ECO:0000313" key="7">
    <source>
        <dbReference type="EMBL" id="KAA5607379.1"/>
    </source>
</evidence>
<dbReference type="PANTHER" id="PTHR42872">
    <property type="entry name" value="PROTEIN-GLUTAMATE METHYLESTERASE/PROTEIN-GLUTAMINE GLUTAMINASE"/>
    <property type="match status" value="1"/>
</dbReference>
<dbReference type="InterPro" id="IPR035909">
    <property type="entry name" value="CheB_C"/>
</dbReference>
<feature type="active site" evidence="5">
    <location>
        <position position="94"/>
    </location>
</feature>
<keyword evidence="2 5" id="KW-0378">Hydrolase</keyword>
<evidence type="ECO:0000259" key="6">
    <source>
        <dbReference type="PROSITE" id="PS50122"/>
    </source>
</evidence>
<feature type="domain" description="CheB-type methylesterase" evidence="6">
    <location>
        <begin position="57"/>
        <end position="248"/>
    </location>
</feature>
<organism evidence="7 8">
    <name type="scientific">Roseospira marina</name>
    <dbReference type="NCBI Taxonomy" id="140057"/>
    <lineage>
        <taxon>Bacteria</taxon>
        <taxon>Pseudomonadati</taxon>
        <taxon>Pseudomonadota</taxon>
        <taxon>Alphaproteobacteria</taxon>
        <taxon>Rhodospirillales</taxon>
        <taxon>Rhodospirillaceae</taxon>
        <taxon>Roseospira</taxon>
    </lineage>
</organism>
<feature type="active site" evidence="5">
    <location>
        <position position="190"/>
    </location>
</feature>
<accession>A0A5M6IHU3</accession>
<name>A0A5M6IHU3_9PROT</name>
<dbReference type="RefSeq" id="WP_150060514.1">
    <property type="nucleotide sequence ID" value="NZ_JACHII010000001.1"/>
</dbReference>
<keyword evidence="5" id="KW-0145">Chemotaxis</keyword>
<keyword evidence="8" id="KW-1185">Reference proteome</keyword>